<name>A0AA39FIV9_9HYME</name>
<dbReference type="GO" id="GO:0005615">
    <property type="term" value="C:extracellular space"/>
    <property type="evidence" value="ECO:0007669"/>
    <property type="project" value="TreeGrafter"/>
</dbReference>
<reference evidence="4" key="1">
    <citation type="journal article" date="2023" name="bioRxiv">
        <title>Scaffold-level genome assemblies of two parasitoid biocontrol wasps reveal the parthenogenesis mechanism and an associated novel virus.</title>
        <authorList>
            <person name="Inwood S."/>
            <person name="Skelly J."/>
            <person name="Guhlin J."/>
            <person name="Harrop T."/>
            <person name="Goldson S."/>
            <person name="Dearden P."/>
        </authorList>
    </citation>
    <scope>NUCLEOTIDE SEQUENCE</scope>
    <source>
        <strain evidence="4">Irish</strain>
        <tissue evidence="4">Whole body</tissue>
    </source>
</reference>
<feature type="signal peptide" evidence="3">
    <location>
        <begin position="1"/>
        <end position="19"/>
    </location>
</feature>
<evidence type="ECO:0000313" key="5">
    <source>
        <dbReference type="Proteomes" id="UP001168990"/>
    </source>
</evidence>
<dbReference type="PANTHER" id="PTHR12236">
    <property type="entry name" value="STRUCTURAL CONTITUENT OF CUTICLE"/>
    <property type="match status" value="1"/>
</dbReference>
<comment type="caution">
    <text evidence="4">The sequence shown here is derived from an EMBL/GenBank/DDBJ whole genome shotgun (WGS) entry which is preliminary data.</text>
</comment>
<dbReference type="AlphaFoldDB" id="A0AA39FIV9"/>
<dbReference type="InterPro" id="IPR051217">
    <property type="entry name" value="Insect_Cuticle_Struc_Prot"/>
</dbReference>
<evidence type="ECO:0000313" key="4">
    <source>
        <dbReference type="EMBL" id="KAK0170270.1"/>
    </source>
</evidence>
<evidence type="ECO:0000256" key="3">
    <source>
        <dbReference type="SAM" id="SignalP"/>
    </source>
</evidence>
<evidence type="ECO:0008006" key="6">
    <source>
        <dbReference type="Google" id="ProtNLM"/>
    </source>
</evidence>
<evidence type="ECO:0000256" key="1">
    <source>
        <dbReference type="ARBA" id="ARBA00022460"/>
    </source>
</evidence>
<keyword evidence="1 2" id="KW-0193">Cuticle</keyword>
<dbReference type="EMBL" id="JAQQBS010000004">
    <property type="protein sequence ID" value="KAK0170270.1"/>
    <property type="molecule type" value="Genomic_DNA"/>
</dbReference>
<dbReference type="PROSITE" id="PS51155">
    <property type="entry name" value="CHIT_BIND_RR_2"/>
    <property type="match status" value="1"/>
</dbReference>
<accession>A0AA39FIV9</accession>
<dbReference type="InterPro" id="IPR000618">
    <property type="entry name" value="Insect_cuticle"/>
</dbReference>
<evidence type="ECO:0000256" key="2">
    <source>
        <dbReference type="PROSITE-ProRule" id="PRU00497"/>
    </source>
</evidence>
<sequence>MAFKFVAFAALFALANVGAHPTSHVSYTTPSVQHVMHQYQQAHTEASVAEHEMKNYDHEYNAHPKYSFSYDVHDSHTGDIKAQQETRDGDVVKGSYSFIEADGTRRIVQYTVDSHSGFNAIVHKQPATNVEYKNVAPVNNKAYNAPVEYKAYSKPTEYKSYSKPAEYKAYSAPIEHKAYSAPVEYKAYSAPVEYKAYSAPVEYKAYSKPAEYKAYIAPVEYKAYSAPVEYKAYSAPVEYKAYNTPAAYPAYSYHH</sequence>
<gene>
    <name evidence="4" type="ORF">PV328_010849</name>
</gene>
<dbReference type="Pfam" id="PF00379">
    <property type="entry name" value="Chitin_bind_4"/>
    <property type="match status" value="1"/>
</dbReference>
<proteinExistence type="predicted"/>
<keyword evidence="3" id="KW-0732">Signal</keyword>
<dbReference type="PANTHER" id="PTHR12236:SF75">
    <property type="entry name" value="CUTICULAR PROTEIN 62BB, ISOFORM A"/>
    <property type="match status" value="1"/>
</dbReference>
<feature type="chain" id="PRO_5041263718" description="Cuticle protein" evidence="3">
    <location>
        <begin position="20"/>
        <end position="255"/>
    </location>
</feature>
<keyword evidence="5" id="KW-1185">Reference proteome</keyword>
<reference evidence="4" key="2">
    <citation type="submission" date="2023-03" db="EMBL/GenBank/DDBJ databases">
        <authorList>
            <person name="Inwood S.N."/>
            <person name="Skelly J.G."/>
            <person name="Guhlin J."/>
            <person name="Harrop T.W.R."/>
            <person name="Goldson S.G."/>
            <person name="Dearden P.K."/>
        </authorList>
    </citation>
    <scope>NUCLEOTIDE SEQUENCE</scope>
    <source>
        <strain evidence="4">Irish</strain>
        <tissue evidence="4">Whole body</tissue>
    </source>
</reference>
<protein>
    <recommendedName>
        <fullName evidence="6">Cuticle protein</fullName>
    </recommendedName>
</protein>
<dbReference type="Proteomes" id="UP001168990">
    <property type="component" value="Unassembled WGS sequence"/>
</dbReference>
<dbReference type="GO" id="GO:0042302">
    <property type="term" value="F:structural constituent of cuticle"/>
    <property type="evidence" value="ECO:0007669"/>
    <property type="project" value="UniProtKB-UniRule"/>
</dbReference>
<dbReference type="PRINTS" id="PR00947">
    <property type="entry name" value="CUTICLE"/>
</dbReference>
<organism evidence="4 5">
    <name type="scientific">Microctonus aethiopoides</name>
    <dbReference type="NCBI Taxonomy" id="144406"/>
    <lineage>
        <taxon>Eukaryota</taxon>
        <taxon>Metazoa</taxon>
        <taxon>Ecdysozoa</taxon>
        <taxon>Arthropoda</taxon>
        <taxon>Hexapoda</taxon>
        <taxon>Insecta</taxon>
        <taxon>Pterygota</taxon>
        <taxon>Neoptera</taxon>
        <taxon>Endopterygota</taxon>
        <taxon>Hymenoptera</taxon>
        <taxon>Apocrita</taxon>
        <taxon>Ichneumonoidea</taxon>
        <taxon>Braconidae</taxon>
        <taxon>Euphorinae</taxon>
        <taxon>Microctonus</taxon>
    </lineage>
</organism>
<dbReference type="GO" id="GO:0031012">
    <property type="term" value="C:extracellular matrix"/>
    <property type="evidence" value="ECO:0007669"/>
    <property type="project" value="TreeGrafter"/>
</dbReference>